<organism evidence="2 3">
    <name type="scientific">Amycolatopsis balhimycina DSM 5908</name>
    <dbReference type="NCBI Taxonomy" id="1081091"/>
    <lineage>
        <taxon>Bacteria</taxon>
        <taxon>Bacillati</taxon>
        <taxon>Actinomycetota</taxon>
        <taxon>Actinomycetes</taxon>
        <taxon>Pseudonocardiales</taxon>
        <taxon>Pseudonocardiaceae</taxon>
        <taxon>Amycolatopsis</taxon>
    </lineage>
</organism>
<dbReference type="AlphaFoldDB" id="A0A428W6X8"/>
<feature type="domain" description="Cyanobactin oxidase ThcOx second" evidence="1">
    <location>
        <begin position="126"/>
        <end position="232"/>
    </location>
</feature>
<dbReference type="NCBIfam" id="TIGR03605">
    <property type="entry name" value="antibiot_sagB"/>
    <property type="match status" value="1"/>
</dbReference>
<dbReference type="GO" id="GO:0016491">
    <property type="term" value="F:oxidoreductase activity"/>
    <property type="evidence" value="ECO:0007669"/>
    <property type="project" value="InterPro"/>
</dbReference>
<dbReference type="Gene3D" id="3.40.109.10">
    <property type="entry name" value="NADH Oxidase"/>
    <property type="match status" value="1"/>
</dbReference>
<sequence length="476" mass="50429">MTADSPDGRAETIRLLSLTEDTLLEAGDDGSLVAITWWGEYEFPGTPEDVRASLDRMALGPVTMANLAVTGRDESRVSLRKVLNRLSGSVVHSLALNDGQGPLLSAIPVTQNPAFPVGPLPAARRVRLSRFTSLRADGGTLLAESPGARYKVALTSSPAVVIASSLAAPKTVDELATTAGVPQAVVADVVSFLVAAGVVLLARPDGGFAESGGSQVTVWSPDDLLFHTRSRTWQKGAAPDPEAAPGVRKPPVVKQVTAGPTFPLYRPDPAVLAARDPSLTSLLERDHTCPEFSERVLPARQLGEFLFRAARVRSVGPAHLPGAPAHEASQRPYFSVACLYELEIYVGINRCDDLTRGIYHYDPMWHTLTLISDDLPVLDSLLDMAMVAAGGHARPSALLTMTARMSRIAWALGGAAYATTLVHVGALQQVFSLAAKAMGLTAHAVPVDAGDRVDRALKLEWPAEVSVGECVLNLPG</sequence>
<dbReference type="RefSeq" id="WP_020645487.1">
    <property type="nucleotide sequence ID" value="NZ_QHHU01000054.1"/>
</dbReference>
<dbReference type="OrthoDB" id="3723182at2"/>
<dbReference type="Proteomes" id="UP000286716">
    <property type="component" value="Unassembled WGS sequence"/>
</dbReference>
<dbReference type="InterPro" id="IPR020051">
    <property type="entry name" value="SagB-type_dehydrogenase"/>
</dbReference>
<dbReference type="PANTHER" id="PTHR43745">
    <property type="entry name" value="NITROREDUCTASE MJ1384-RELATED"/>
    <property type="match status" value="1"/>
</dbReference>
<accession>A0A428W6X8</accession>
<gene>
    <name evidence="2" type="ORF">DMA12_31525</name>
</gene>
<name>A0A428W6X8_AMYBA</name>
<protein>
    <submittedName>
        <fullName evidence="2">SagB-type dehydrogenase domain-containing protein</fullName>
    </submittedName>
</protein>
<keyword evidence="3" id="KW-1185">Reference proteome</keyword>
<dbReference type="InterPro" id="IPR052544">
    <property type="entry name" value="Bacteriocin_Proc_Enz"/>
</dbReference>
<evidence type="ECO:0000313" key="3">
    <source>
        <dbReference type="Proteomes" id="UP000286716"/>
    </source>
</evidence>
<dbReference type="Pfam" id="PF22767">
    <property type="entry name" value="ThcOx"/>
    <property type="match status" value="1"/>
</dbReference>
<dbReference type="CDD" id="cd02142">
    <property type="entry name" value="McbC_SagB-like_oxidoreductase"/>
    <property type="match status" value="1"/>
</dbReference>
<dbReference type="EMBL" id="QHHU01000054">
    <property type="protein sequence ID" value="RSM38865.1"/>
    <property type="molecule type" value="Genomic_DNA"/>
</dbReference>
<evidence type="ECO:0000259" key="1">
    <source>
        <dbReference type="Pfam" id="PF22767"/>
    </source>
</evidence>
<reference evidence="2 3" key="1">
    <citation type="submission" date="2018-05" db="EMBL/GenBank/DDBJ databases">
        <title>Evolution of GPA BGCs.</title>
        <authorList>
            <person name="Waglechner N."/>
            <person name="Wright G.D."/>
        </authorList>
    </citation>
    <scope>NUCLEOTIDE SEQUENCE [LARGE SCALE GENOMIC DNA]</scope>
    <source>
        <strain evidence="2 3">DSM 5908</strain>
    </source>
</reference>
<dbReference type="InterPro" id="IPR000415">
    <property type="entry name" value="Nitroreductase-like"/>
</dbReference>
<dbReference type="PANTHER" id="PTHR43745:SF2">
    <property type="entry name" value="NITROREDUCTASE MJ1384-RELATED"/>
    <property type="match status" value="1"/>
</dbReference>
<proteinExistence type="predicted"/>
<dbReference type="InterPro" id="IPR054488">
    <property type="entry name" value="ThcOx_dom2"/>
</dbReference>
<evidence type="ECO:0000313" key="2">
    <source>
        <dbReference type="EMBL" id="RSM38865.1"/>
    </source>
</evidence>
<comment type="caution">
    <text evidence="2">The sequence shown here is derived from an EMBL/GenBank/DDBJ whole genome shotgun (WGS) entry which is preliminary data.</text>
</comment>